<dbReference type="InterPro" id="IPR011990">
    <property type="entry name" value="TPR-like_helical_dom_sf"/>
</dbReference>
<dbReference type="Gene3D" id="1.25.40.10">
    <property type="entry name" value="Tetratricopeptide repeat domain"/>
    <property type="match status" value="3"/>
</dbReference>
<keyword evidence="2" id="KW-0175">Coiled coil</keyword>
<dbReference type="Proteomes" id="UP000199051">
    <property type="component" value="Unassembled WGS sequence"/>
</dbReference>
<feature type="domain" description="Nephrocystin 3-like N-terminal" evidence="4">
    <location>
        <begin position="125"/>
        <end position="254"/>
    </location>
</feature>
<evidence type="ECO:0000256" key="2">
    <source>
        <dbReference type="SAM" id="Coils"/>
    </source>
</evidence>
<dbReference type="Gene3D" id="3.40.50.300">
    <property type="entry name" value="P-loop containing nucleotide triphosphate hydrolases"/>
    <property type="match status" value="1"/>
</dbReference>
<sequence length="1544" mass="164098">MVTIGSGEGSVRAVADLLDDQQWRPDDHVPDELDSLDPEPGQSVAGFVGGHNVQVHGPVNAPIIVGANFIANLPELPARDPLATPLSLVGRSRYWATVQKVASRCPSPVGREVEFAQIADFLIGEQPYMWWIGEPFSGKTTLAAALATDPPANVLVAAFFISRADGSRLPEFRAALADQLAVLAGKPRSWQTTPHGFEVDDLWRLAAARVRAAGHTLLLVVDGLDEDRNERGVSIASQLPESFPDGSRVLVTSRNSPDVLASVGERHPLRTSCVSMRLRATEGSIESRDAMLQELRRSLDDSDRDTARLNRSLLGLLVAADGHLTADDLVGLSPVETDRFEATQTLEQTFGRLVEPRDEFGERRYVLAHDIIRDQTVATLGDTVQSAHRERVGEWAAGFADKGWPDSTPMYLLNHYSRLLADEGDVDTLLALQNPVRHRLQYVRSGGNQLTLRDLGETVDLVAARGADFTTLLRLALWADHIRHVTANLPPEVPGVWALLGRFDKAEHLARRLGTESDRVRAFAAIATAAADAGQAHYAQSLLEDAELAAAGMVEPDQRMAAFVVVAQALGATRDTTRARLVLDQAMARDELLPRTDLRDEGLVAVAVAAATIGYADLAVQALADMRGTRHGDAWKKAAGAALARGDLDAAEHIAASRTKSSAKRLISLLRIAVATGNRDAAAGIVDRAGVGQSVSREVAVLAARAGVLDRAEQLARPGNTNRTSLNTRRASVVKAVAEGAVHLRIADAAFAAAEREYAVRALRIASSVPGKLPAWAILAGRALAAFDTGDDTRGADLLGKATSLVAMTDSLGEQMATLAGNLLVANDDGDDDRVSSILAAAVSAARRSVGHVRDTTLVKIAVMAATIGLLSEAEEIATSITGPEAESAARARVAAVSDLAVAERLTLAIPNPHARTAALHDLALAAAAAGAFAKAEEIAQRILFGPLRQVTLMAAADHAIAANALDAAERLVTSGNVVRPYRQATGLAQIARAAHAAEDMTRAERLLARAEQLIGDTQRAEPLATPLARVVAAAESAGLHADSEAVAALMTDPAARGRSIAQLVDQTTHVSDHVRNRRLMEAAERAVPEVTDPASKAALLTHLADAALRIADDDRVGSLTDKIVQVARDEVTEFRQQVRMYLTAARLAIRAGDQAKASRLVNTARQAALSAPSSDQSRALAYACRQAVGNGQFDEAERLARAIPRATWSTAMLTTIAIASWWAKDHRRAKALIKDAEQASTKIASRTGRAVELARVARAAALAHDRRSAKRMLREAEQLTDGLPTVESRFDSLLGGIQAYAALGDTASAGRLTEAAVVAVDAMPDRLVANRLAGELVKAAALAGRIDDAERIALAMAKPYPKYALLTGVATMVADDGDRDRVELLCAEAVKAAEAIANRKARNGAVCQVIGSIARMGHYQTAEAAARVCSAPSRALTTVACALARDKRFDEAERVLETIPNARHRAVVLSDIARAAAAAADRPRAEQSLLRAFRDDAETVPVDLIITLYPAAAKTLVSTLSEIRDYSIPRISVPSDGNSPAGR</sequence>
<dbReference type="InterPro" id="IPR027417">
    <property type="entry name" value="P-loop_NTPase"/>
</dbReference>
<reference evidence="6" key="1">
    <citation type="submission" date="2016-10" db="EMBL/GenBank/DDBJ databases">
        <authorList>
            <person name="Varghese N."/>
            <person name="Submissions S."/>
        </authorList>
    </citation>
    <scope>NUCLEOTIDE SEQUENCE [LARGE SCALE GENOMIC DNA]</scope>
    <source>
        <strain evidence="6">DSM 44260</strain>
    </source>
</reference>
<dbReference type="InterPro" id="IPR056884">
    <property type="entry name" value="NPHP3-like_N"/>
</dbReference>
<proteinExistence type="predicted"/>
<dbReference type="Pfam" id="PF24883">
    <property type="entry name" value="NPHP3_N"/>
    <property type="match status" value="1"/>
</dbReference>
<evidence type="ECO:0000259" key="4">
    <source>
        <dbReference type="Pfam" id="PF24883"/>
    </source>
</evidence>
<dbReference type="SUPFAM" id="SSF52540">
    <property type="entry name" value="P-loop containing nucleoside triphosphate hydrolases"/>
    <property type="match status" value="1"/>
</dbReference>
<feature type="compositionally biased region" description="Basic and acidic residues" evidence="3">
    <location>
        <begin position="21"/>
        <end position="31"/>
    </location>
</feature>
<keyword evidence="6" id="KW-1185">Reference proteome</keyword>
<accession>A0A1H9T024</accession>
<evidence type="ECO:0000256" key="1">
    <source>
        <dbReference type="ARBA" id="ARBA00022737"/>
    </source>
</evidence>
<dbReference type="EMBL" id="FOGI01000006">
    <property type="protein sequence ID" value="SER90620.1"/>
    <property type="molecule type" value="Genomic_DNA"/>
</dbReference>
<name>A0A1H9T024_9PSEU</name>
<evidence type="ECO:0000313" key="6">
    <source>
        <dbReference type="Proteomes" id="UP000199051"/>
    </source>
</evidence>
<evidence type="ECO:0000256" key="3">
    <source>
        <dbReference type="SAM" id="MobiDB-lite"/>
    </source>
</evidence>
<protein>
    <recommendedName>
        <fullName evidence="4">Nephrocystin 3-like N-terminal domain-containing protein</fullName>
    </recommendedName>
</protein>
<gene>
    <name evidence="5" type="ORF">SAMN04487818_1066</name>
</gene>
<feature type="coiled-coil region" evidence="2">
    <location>
        <begin position="994"/>
        <end position="1021"/>
    </location>
</feature>
<evidence type="ECO:0000313" key="5">
    <source>
        <dbReference type="EMBL" id="SER90620.1"/>
    </source>
</evidence>
<organism evidence="5 6">
    <name type="scientific">Actinokineospora terrae</name>
    <dbReference type="NCBI Taxonomy" id="155974"/>
    <lineage>
        <taxon>Bacteria</taxon>
        <taxon>Bacillati</taxon>
        <taxon>Actinomycetota</taxon>
        <taxon>Actinomycetes</taxon>
        <taxon>Pseudonocardiales</taxon>
        <taxon>Pseudonocardiaceae</taxon>
        <taxon>Actinokineospora</taxon>
    </lineage>
</organism>
<keyword evidence="1" id="KW-0677">Repeat</keyword>
<dbReference type="STRING" id="155974.SAMN04487818_1066"/>
<feature type="region of interest" description="Disordered" evidence="3">
    <location>
        <begin position="18"/>
        <end position="38"/>
    </location>
</feature>